<dbReference type="NCBIfam" id="TIGR04183">
    <property type="entry name" value="Por_Secre_tail"/>
    <property type="match status" value="1"/>
</dbReference>
<dbReference type="EMBL" id="VSSQ01000082">
    <property type="protein sequence ID" value="MPL74667.1"/>
    <property type="molecule type" value="Genomic_DNA"/>
</dbReference>
<evidence type="ECO:0008006" key="2">
    <source>
        <dbReference type="Google" id="ProtNLM"/>
    </source>
</evidence>
<dbReference type="SUPFAM" id="SSF49452">
    <property type="entry name" value="Starch-binding domain-like"/>
    <property type="match status" value="1"/>
</dbReference>
<evidence type="ECO:0000313" key="1">
    <source>
        <dbReference type="EMBL" id="MPL74667.1"/>
    </source>
</evidence>
<gene>
    <name evidence="1" type="ORF">SDC9_20484</name>
</gene>
<protein>
    <recommendedName>
        <fullName evidence="2">Secretion system C-terminal sorting domain-containing protein</fullName>
    </recommendedName>
</protein>
<name>A0A644U6U7_9ZZZZ</name>
<dbReference type="SUPFAM" id="SSF117074">
    <property type="entry name" value="Hypothetical protein PA1324"/>
    <property type="match status" value="1"/>
</dbReference>
<proteinExistence type="predicted"/>
<accession>A0A644U6U7</accession>
<dbReference type="InterPro" id="IPR013784">
    <property type="entry name" value="Carb-bd-like_fold"/>
</dbReference>
<dbReference type="Pfam" id="PF13620">
    <property type="entry name" value="CarboxypepD_reg"/>
    <property type="match status" value="1"/>
</dbReference>
<dbReference type="InterPro" id="IPR026444">
    <property type="entry name" value="Secre_tail"/>
</dbReference>
<sequence length="707" mass="76860">MKKLLLFTVLIMVACSTLPAQNPGILISPASLSARLLPGSDTTVTTMVINQTADNISFSFPEFVIRNSGGPDVFGYQWIDSDEAGFSYTWIDISDSGTEITGLSDDNRAGPFPIGFDFLYYGMLRNEFWVSSNGLIQFSDFMIPFANLPIPTNNQTPDFIAVLWDDLNFMNDSATAYYQQFPDKTVIQFENARRYVGSGIGTFQAVIYANGSIMLNYKSFSPEFALNSATVGIQSPDPALGLQVAYNQDYLHNNLSVLFSADSAQSDFITQVEPASGVLQPFSQTEITLTYSSAGYTPGRYQQTIQCEIQQGNASLPLYNLMIVSAAPKFFGHVSDAGNGQPIEGVQVSAGPYTTFTGPQGNYDLEVVPGTYTLTFEKAGFDSQTRPGQIIDYDQTMQISAALEVSDEFMTGGTAFAGIYPLDLGYVNAFKTSGGQVVDIFADLIDTLGYYFFPALPVGEYRIKAEPAFGSQYTGSYLPTYYGDVVHWADAQIINLTGNIFNADIHLVPATLGNVYGPGKISGHIYHAAGTKSGSGAVPAEAIPIFLRRGTDHAMAISDQEGYFEFTSLSEGTYTLFAELFGKDSEFRTIALNNANSISETNEMFIYESDILYGISENLPEGMEAVSQAYPNPSNEVSRISFKLSKPIVISCEILNSAGQSIAKEHFALRAGINDIDIPISGAGKGVYIIILRTSGGAVLTRRLIRY</sequence>
<dbReference type="PROSITE" id="PS51257">
    <property type="entry name" value="PROKAR_LIPOPROTEIN"/>
    <property type="match status" value="1"/>
</dbReference>
<dbReference type="InterPro" id="IPR013783">
    <property type="entry name" value="Ig-like_fold"/>
</dbReference>
<dbReference type="Gene3D" id="2.60.40.1120">
    <property type="entry name" value="Carboxypeptidase-like, regulatory domain"/>
    <property type="match status" value="1"/>
</dbReference>
<dbReference type="AlphaFoldDB" id="A0A644U6U7"/>
<reference evidence="1" key="1">
    <citation type="submission" date="2019-08" db="EMBL/GenBank/DDBJ databases">
        <authorList>
            <person name="Kucharzyk K."/>
            <person name="Murdoch R.W."/>
            <person name="Higgins S."/>
            <person name="Loffler F."/>
        </authorList>
    </citation>
    <scope>NUCLEOTIDE SEQUENCE</scope>
</reference>
<comment type="caution">
    <text evidence="1">The sequence shown here is derived from an EMBL/GenBank/DDBJ whole genome shotgun (WGS) entry which is preliminary data.</text>
</comment>
<dbReference type="Gene3D" id="2.60.40.10">
    <property type="entry name" value="Immunoglobulins"/>
    <property type="match status" value="1"/>
</dbReference>
<dbReference type="GO" id="GO:0030246">
    <property type="term" value="F:carbohydrate binding"/>
    <property type="evidence" value="ECO:0007669"/>
    <property type="project" value="InterPro"/>
</dbReference>
<organism evidence="1">
    <name type="scientific">bioreactor metagenome</name>
    <dbReference type="NCBI Taxonomy" id="1076179"/>
    <lineage>
        <taxon>unclassified sequences</taxon>
        <taxon>metagenomes</taxon>
        <taxon>ecological metagenomes</taxon>
    </lineage>
</organism>